<reference evidence="6" key="1">
    <citation type="submission" date="2022-07" db="EMBL/GenBank/DDBJ databases">
        <title>Genome Sequence of Leucocoprinus birnbaumii.</title>
        <authorList>
            <person name="Buettner E."/>
        </authorList>
    </citation>
    <scope>NUCLEOTIDE SEQUENCE</scope>
    <source>
        <strain evidence="6">VT141</strain>
    </source>
</reference>
<dbReference type="InterPro" id="IPR008146">
    <property type="entry name" value="Gln_synth_cat_dom"/>
</dbReference>
<comment type="similarity">
    <text evidence="3 4">Belongs to the glutamine synthetase family.</text>
</comment>
<keyword evidence="2" id="KW-0436">Ligase</keyword>
<evidence type="ECO:0000259" key="5">
    <source>
        <dbReference type="PROSITE" id="PS51987"/>
    </source>
</evidence>
<dbReference type="EMBL" id="JANIEX010000197">
    <property type="protein sequence ID" value="KAJ3571210.1"/>
    <property type="molecule type" value="Genomic_DNA"/>
</dbReference>
<dbReference type="GO" id="GO:0006542">
    <property type="term" value="P:glutamine biosynthetic process"/>
    <property type="evidence" value="ECO:0007669"/>
    <property type="project" value="InterPro"/>
</dbReference>
<dbReference type="PROSITE" id="PS51987">
    <property type="entry name" value="GS_CATALYTIC"/>
    <property type="match status" value="1"/>
</dbReference>
<evidence type="ECO:0000256" key="2">
    <source>
        <dbReference type="ARBA" id="ARBA00022598"/>
    </source>
</evidence>
<evidence type="ECO:0000313" key="7">
    <source>
        <dbReference type="Proteomes" id="UP001213000"/>
    </source>
</evidence>
<protein>
    <recommendedName>
        <fullName evidence="1">Glutamine synthetase</fullName>
    </recommendedName>
</protein>
<accession>A0AAD5VVQ2</accession>
<dbReference type="Gene3D" id="3.10.20.70">
    <property type="entry name" value="Glutamine synthetase, N-terminal domain"/>
    <property type="match status" value="1"/>
</dbReference>
<dbReference type="InterPro" id="IPR014746">
    <property type="entry name" value="Gln_synth/guanido_kin_cat_dom"/>
</dbReference>
<dbReference type="PANTHER" id="PTHR43785">
    <property type="entry name" value="GAMMA-GLUTAMYLPUTRESCINE SYNTHETASE"/>
    <property type="match status" value="1"/>
</dbReference>
<dbReference type="SMART" id="SM01230">
    <property type="entry name" value="Gln-synt_C"/>
    <property type="match status" value="1"/>
</dbReference>
<evidence type="ECO:0000256" key="1">
    <source>
        <dbReference type="ARBA" id="ARBA00021364"/>
    </source>
</evidence>
<dbReference type="AlphaFoldDB" id="A0AAD5VVQ2"/>
<dbReference type="Pfam" id="PF00120">
    <property type="entry name" value="Gln-synt_C"/>
    <property type="match status" value="1"/>
</dbReference>
<dbReference type="Proteomes" id="UP001213000">
    <property type="component" value="Unassembled WGS sequence"/>
</dbReference>
<proteinExistence type="inferred from homology"/>
<dbReference type="SUPFAM" id="SSF54368">
    <property type="entry name" value="Glutamine synthetase, N-terminal domain"/>
    <property type="match status" value="1"/>
</dbReference>
<gene>
    <name evidence="6" type="ORF">NP233_g3909</name>
</gene>
<feature type="domain" description="GS catalytic" evidence="5">
    <location>
        <begin position="137"/>
        <end position="475"/>
    </location>
</feature>
<dbReference type="SUPFAM" id="SSF55931">
    <property type="entry name" value="Glutamine synthetase/guanido kinase"/>
    <property type="match status" value="1"/>
</dbReference>
<name>A0AAD5VVQ2_9AGAR</name>
<organism evidence="6 7">
    <name type="scientific">Leucocoprinus birnbaumii</name>
    <dbReference type="NCBI Taxonomy" id="56174"/>
    <lineage>
        <taxon>Eukaryota</taxon>
        <taxon>Fungi</taxon>
        <taxon>Dikarya</taxon>
        <taxon>Basidiomycota</taxon>
        <taxon>Agaricomycotina</taxon>
        <taxon>Agaricomycetes</taxon>
        <taxon>Agaricomycetidae</taxon>
        <taxon>Agaricales</taxon>
        <taxon>Agaricineae</taxon>
        <taxon>Agaricaceae</taxon>
        <taxon>Leucocoprinus</taxon>
    </lineage>
</organism>
<sequence>MSDNYDHGVTFKPDNIEKVVYDLNQLDLEHSYRYVRVYWVDLANVKRCRIVTLNYFKQMLASNRPGVNIGKVGLGSIYLNLAPGFTVIGEYVYVPDISTLRPLPWTKGHLGVVGTFEEKTPYKRPDGSLSLEVELCPRTVLRKVVEDAKQSCNVEFLVGVESEFILLSSTNPVKAPNDHQWSASDGFLAGTKEETILQEIGDAMLDSGLSLQMIHSEAAPGQYEVVGGPLSPLDAADQVIFTRELIVNIASKHGLRATFSPRPFMESPGSAAHIHISVHSADEPTKPINEMSKAESAFLAGVIGHLPALPAVTLPTPASYKRMTDGIFSGGTFVHYGTENREAPIRLTNATSPKSRNFEMRFIDETANPYLALAAILGAGVIGIKEKKPLEIKDCPGPLCAWQMTEEERRALGITKRMPLDIEEARNNFKGDAGITAVFGTELVEKYLSVNKTLEGALLEGGDEAVHMKRIVELY</sequence>
<evidence type="ECO:0000256" key="4">
    <source>
        <dbReference type="RuleBase" id="RU000384"/>
    </source>
</evidence>
<evidence type="ECO:0000313" key="6">
    <source>
        <dbReference type="EMBL" id="KAJ3571210.1"/>
    </source>
</evidence>
<dbReference type="Gene3D" id="3.30.590.10">
    <property type="entry name" value="Glutamine synthetase/guanido kinase, catalytic domain"/>
    <property type="match status" value="1"/>
</dbReference>
<dbReference type="PANTHER" id="PTHR43785:SF2">
    <property type="entry name" value="TYPE-1 GLUTAMINE SYNTHETASE 1"/>
    <property type="match status" value="1"/>
</dbReference>
<keyword evidence="7" id="KW-1185">Reference proteome</keyword>
<dbReference type="GO" id="GO:0004356">
    <property type="term" value="F:glutamine synthetase activity"/>
    <property type="evidence" value="ECO:0007669"/>
    <property type="project" value="InterPro"/>
</dbReference>
<comment type="caution">
    <text evidence="6">The sequence shown here is derived from an EMBL/GenBank/DDBJ whole genome shotgun (WGS) entry which is preliminary data.</text>
</comment>
<dbReference type="InterPro" id="IPR036651">
    <property type="entry name" value="Gln_synt_N_sf"/>
</dbReference>
<evidence type="ECO:0000256" key="3">
    <source>
        <dbReference type="PROSITE-ProRule" id="PRU01331"/>
    </source>
</evidence>